<reference evidence="15" key="1">
    <citation type="journal article" date="2014" name="Front. Microbiol.">
        <title>High frequency of phylogenetically diverse reductive dehalogenase-homologous genes in deep subseafloor sedimentary metagenomes.</title>
        <authorList>
            <person name="Kawai M."/>
            <person name="Futagami T."/>
            <person name="Toyoda A."/>
            <person name="Takaki Y."/>
            <person name="Nishi S."/>
            <person name="Hori S."/>
            <person name="Arai W."/>
            <person name="Tsubouchi T."/>
            <person name="Morono Y."/>
            <person name="Uchiyama I."/>
            <person name="Ito T."/>
            <person name="Fujiyama A."/>
            <person name="Inagaki F."/>
            <person name="Takami H."/>
        </authorList>
    </citation>
    <scope>NUCLEOTIDE SEQUENCE</scope>
    <source>
        <strain evidence="15">Expedition CK06-06</strain>
    </source>
</reference>
<dbReference type="GO" id="GO:0006508">
    <property type="term" value="P:proteolysis"/>
    <property type="evidence" value="ECO:0007669"/>
    <property type="project" value="UniProtKB-KW"/>
</dbReference>
<evidence type="ECO:0000256" key="8">
    <source>
        <dbReference type="ARBA" id="ARBA00022833"/>
    </source>
</evidence>
<keyword evidence="4" id="KW-0645">Protease</keyword>
<dbReference type="GO" id="GO:0046872">
    <property type="term" value="F:metal ion binding"/>
    <property type="evidence" value="ECO:0007669"/>
    <property type="project" value="UniProtKB-KW"/>
</dbReference>
<dbReference type="Pfam" id="PF01435">
    <property type="entry name" value="Peptidase_M48"/>
    <property type="match status" value="1"/>
</dbReference>
<evidence type="ECO:0000256" key="6">
    <source>
        <dbReference type="ARBA" id="ARBA00022723"/>
    </source>
</evidence>
<evidence type="ECO:0000256" key="10">
    <source>
        <dbReference type="ARBA" id="ARBA00023049"/>
    </source>
</evidence>
<dbReference type="Gene3D" id="3.30.2010.10">
    <property type="entry name" value="Metalloproteases ('zincins'), catalytic domain"/>
    <property type="match status" value="1"/>
</dbReference>
<evidence type="ECO:0000259" key="13">
    <source>
        <dbReference type="Pfam" id="PF01435"/>
    </source>
</evidence>
<dbReference type="Pfam" id="PF13453">
    <property type="entry name" value="Zn_ribbon_TFIIB"/>
    <property type="match status" value="1"/>
</dbReference>
<gene>
    <name evidence="15" type="ORF">S01H4_34463</name>
</gene>
<dbReference type="InterPro" id="IPR027392">
    <property type="entry name" value="TF_Znf"/>
</dbReference>
<feature type="non-terminal residue" evidence="15">
    <location>
        <position position="1"/>
    </location>
</feature>
<comment type="caution">
    <text evidence="15">The sequence shown here is derived from an EMBL/GenBank/DDBJ whole genome shotgun (WGS) entry which is preliminary data.</text>
</comment>
<keyword evidence="8" id="KW-0862">Zinc</keyword>
<evidence type="ECO:0000256" key="4">
    <source>
        <dbReference type="ARBA" id="ARBA00022670"/>
    </source>
</evidence>
<evidence type="ECO:0000313" key="15">
    <source>
        <dbReference type="EMBL" id="GAG87612.1"/>
    </source>
</evidence>
<proteinExistence type="predicted"/>
<dbReference type="AlphaFoldDB" id="X1C2N0"/>
<feature type="transmembrane region" description="Helical" evidence="12">
    <location>
        <begin position="253"/>
        <end position="270"/>
    </location>
</feature>
<keyword evidence="11 12" id="KW-0472">Membrane</keyword>
<evidence type="ECO:0000256" key="2">
    <source>
        <dbReference type="ARBA" id="ARBA00004651"/>
    </source>
</evidence>
<comment type="cofactor">
    <cofactor evidence="1">
        <name>Zn(2+)</name>
        <dbReference type="ChEBI" id="CHEBI:29105"/>
    </cofactor>
</comment>
<keyword evidence="6" id="KW-0479">Metal-binding</keyword>
<evidence type="ECO:0000256" key="1">
    <source>
        <dbReference type="ARBA" id="ARBA00001947"/>
    </source>
</evidence>
<evidence type="ECO:0000256" key="5">
    <source>
        <dbReference type="ARBA" id="ARBA00022692"/>
    </source>
</evidence>
<organism evidence="15">
    <name type="scientific">marine sediment metagenome</name>
    <dbReference type="NCBI Taxonomy" id="412755"/>
    <lineage>
        <taxon>unclassified sequences</taxon>
        <taxon>metagenomes</taxon>
        <taxon>ecological metagenomes</taxon>
    </lineage>
</organism>
<dbReference type="EMBL" id="BART01018236">
    <property type="protein sequence ID" value="GAG87612.1"/>
    <property type="molecule type" value="Genomic_DNA"/>
</dbReference>
<evidence type="ECO:0000256" key="12">
    <source>
        <dbReference type="SAM" id="Phobius"/>
    </source>
</evidence>
<dbReference type="GO" id="GO:0004222">
    <property type="term" value="F:metalloendopeptidase activity"/>
    <property type="evidence" value="ECO:0007669"/>
    <property type="project" value="InterPro"/>
</dbReference>
<name>X1C2N0_9ZZZZ</name>
<dbReference type="PANTHER" id="PTHR43221">
    <property type="entry name" value="PROTEASE HTPX"/>
    <property type="match status" value="1"/>
</dbReference>
<evidence type="ECO:0000256" key="3">
    <source>
        <dbReference type="ARBA" id="ARBA00022475"/>
    </source>
</evidence>
<keyword evidence="5 12" id="KW-0812">Transmembrane</keyword>
<protein>
    <recommendedName>
        <fullName evidence="16">Peptidase M48 domain-containing protein</fullName>
    </recommendedName>
</protein>
<dbReference type="GO" id="GO:0005886">
    <property type="term" value="C:plasma membrane"/>
    <property type="evidence" value="ECO:0007669"/>
    <property type="project" value="UniProtKB-SubCell"/>
</dbReference>
<keyword evidence="7" id="KW-0378">Hydrolase</keyword>
<feature type="domain" description="Peptidase M48" evidence="13">
    <location>
        <begin position="182"/>
        <end position="284"/>
    </location>
</feature>
<comment type="subcellular location">
    <subcellularLocation>
        <location evidence="2">Cell membrane</location>
        <topology evidence="2">Multi-pass membrane protein</topology>
    </subcellularLocation>
</comment>
<dbReference type="PANTHER" id="PTHR43221:SF1">
    <property type="entry name" value="PROTEASE HTPX"/>
    <property type="match status" value="1"/>
</dbReference>
<keyword evidence="3" id="KW-1003">Cell membrane</keyword>
<evidence type="ECO:0000259" key="14">
    <source>
        <dbReference type="Pfam" id="PF13453"/>
    </source>
</evidence>
<evidence type="ECO:0008006" key="16">
    <source>
        <dbReference type="Google" id="ProtNLM"/>
    </source>
</evidence>
<feature type="transmembrane region" description="Helical" evidence="12">
    <location>
        <begin position="140"/>
        <end position="160"/>
    </location>
</feature>
<evidence type="ECO:0000256" key="11">
    <source>
        <dbReference type="ARBA" id="ARBA00023136"/>
    </source>
</evidence>
<accession>X1C2N0</accession>
<keyword evidence="9 12" id="KW-1133">Transmembrane helix</keyword>
<dbReference type="InterPro" id="IPR050083">
    <property type="entry name" value="HtpX_protease"/>
</dbReference>
<feature type="domain" description="Transcription factor zinc-finger" evidence="14">
    <location>
        <begin position="25"/>
        <end position="65"/>
    </location>
</feature>
<keyword evidence="10" id="KW-0482">Metalloprotease</keyword>
<evidence type="ECO:0000256" key="9">
    <source>
        <dbReference type="ARBA" id="ARBA00022989"/>
    </source>
</evidence>
<sequence length="297" mass="33015">FTKRRKELANSLKSGVQQARPTSRQCPKTGEALQELPLFDGTLVIDYCPASGGMWFDKGELKKVLTVDPRKLAIKIEPWIGEDDASTAEPAETDPQILTTPLSPLPNLGLRATMTVVSLYALLTLVLVLCVEFAKLPPSWALLIGVAIALVQFLLGPWLMDLSLNWFYKMQWVPFHRLPVHLHRFVQQVCNEKNMDIPRFGIIDDGGPNAFTYGHTPNNARIVITRGLLDLLDESEVQAVVAHEVGHAKNWDMFLMTVVQLVPLILYYVYRTLMQVKSGSSSNQKGSGHVALLAIGT</sequence>
<feature type="transmembrane region" description="Helical" evidence="12">
    <location>
        <begin position="112"/>
        <end position="134"/>
    </location>
</feature>
<evidence type="ECO:0000256" key="7">
    <source>
        <dbReference type="ARBA" id="ARBA00022801"/>
    </source>
</evidence>
<feature type="non-terminal residue" evidence="15">
    <location>
        <position position="297"/>
    </location>
</feature>
<dbReference type="InterPro" id="IPR001915">
    <property type="entry name" value="Peptidase_M48"/>
</dbReference>